<feature type="domain" description="Peptidase S49 N-terminal proteobacteria" evidence="1">
    <location>
        <begin position="1"/>
        <end position="39"/>
    </location>
</feature>
<organism evidence="2 3">
    <name type="scientific">Idiomarina baltica OS145</name>
    <dbReference type="NCBI Taxonomy" id="314276"/>
    <lineage>
        <taxon>Bacteria</taxon>
        <taxon>Pseudomonadati</taxon>
        <taxon>Pseudomonadota</taxon>
        <taxon>Gammaproteobacteria</taxon>
        <taxon>Alteromonadales</taxon>
        <taxon>Idiomarinaceae</taxon>
        <taxon>Idiomarina</taxon>
    </lineage>
</organism>
<keyword evidence="3" id="KW-1185">Reference proteome</keyword>
<protein>
    <submittedName>
        <fullName evidence="2">Periplasmic serine protease, ClpP family protein</fullName>
    </submittedName>
</protein>
<reference evidence="2 3" key="1">
    <citation type="submission" date="2006-01" db="EMBL/GenBank/DDBJ databases">
        <authorList>
            <person name="Brettar I."/>
            <person name="Hofle M."/>
            <person name="Ferriera S."/>
            <person name="Johnson J."/>
            <person name="Kravitz S."/>
            <person name="Halpern A."/>
            <person name="Remington K."/>
            <person name="Beeson K."/>
            <person name="Tran B."/>
            <person name="Rogers Y.-H."/>
            <person name="Friedman R."/>
            <person name="Venter J.C."/>
        </authorList>
    </citation>
    <scope>NUCLEOTIDE SEQUENCE [LARGE SCALE GENOMIC DNA]</scope>
    <source>
        <strain evidence="2 3">OS145</strain>
    </source>
</reference>
<evidence type="ECO:0000313" key="3">
    <source>
        <dbReference type="Proteomes" id="UP000016543"/>
    </source>
</evidence>
<dbReference type="GO" id="GO:0008233">
    <property type="term" value="F:peptidase activity"/>
    <property type="evidence" value="ECO:0007669"/>
    <property type="project" value="UniProtKB-KW"/>
</dbReference>
<evidence type="ECO:0000313" key="2">
    <source>
        <dbReference type="EMBL" id="EAQ30784.1"/>
    </source>
</evidence>
<keyword evidence="2" id="KW-0645">Protease</keyword>
<evidence type="ECO:0000259" key="1">
    <source>
        <dbReference type="Pfam" id="PF08496"/>
    </source>
</evidence>
<dbReference type="GO" id="GO:0006508">
    <property type="term" value="P:proteolysis"/>
    <property type="evidence" value="ECO:0007669"/>
    <property type="project" value="UniProtKB-KW"/>
</dbReference>
<dbReference type="Pfam" id="PF08496">
    <property type="entry name" value="Peptidase_S49_N"/>
    <property type="match status" value="1"/>
</dbReference>
<sequence length="39" mass="4351">MFVIDFKGSVDAKEVDSLKREVNAIVSIATDQDEVLVRL</sequence>
<dbReference type="Proteomes" id="UP000016543">
    <property type="component" value="Unassembled WGS sequence"/>
</dbReference>
<proteinExistence type="predicted"/>
<name>A0ABP2CMC5_9GAMM</name>
<accession>A0ABP2CMC5</accession>
<gene>
    <name evidence="2" type="ORF">OS145_12006</name>
</gene>
<dbReference type="RefSeq" id="WP_006955094.1">
    <property type="nucleotide sequence ID" value="NZ_CH672404.1"/>
</dbReference>
<dbReference type="InterPro" id="IPR013703">
    <property type="entry name" value="Peptidase_S49_N_proteobac"/>
</dbReference>
<keyword evidence="2" id="KW-0378">Hydrolase</keyword>
<comment type="caution">
    <text evidence="2">The sequence shown here is derived from an EMBL/GenBank/DDBJ whole genome shotgun (WGS) entry which is preliminary data.</text>
</comment>
<dbReference type="EMBL" id="AAMX01000054">
    <property type="protein sequence ID" value="EAQ30784.1"/>
    <property type="molecule type" value="Genomic_DNA"/>
</dbReference>